<accession>A0A7K6BBB6</accession>
<dbReference type="PANTHER" id="PTHR15215:SF1">
    <property type="entry name" value="PROTEIN THEMIS"/>
    <property type="match status" value="1"/>
</dbReference>
<feature type="non-terminal residue" evidence="3">
    <location>
        <position position="562"/>
    </location>
</feature>
<dbReference type="OrthoDB" id="9879477at2759"/>
<name>A0A7K6BBB6_UPUEP</name>
<evidence type="ECO:0000313" key="3">
    <source>
        <dbReference type="EMBL" id="NWU98666.1"/>
    </source>
</evidence>
<proteinExistence type="inferred from homology"/>
<feature type="domain" description="CABIT" evidence="2">
    <location>
        <begin position="281"/>
        <end position="515"/>
    </location>
</feature>
<dbReference type="GO" id="GO:0005634">
    <property type="term" value="C:nucleus"/>
    <property type="evidence" value="ECO:0007669"/>
    <property type="project" value="TreeGrafter"/>
</dbReference>
<keyword evidence="4" id="KW-1185">Reference proteome</keyword>
<dbReference type="InterPro" id="IPR039671">
    <property type="entry name" value="THEMIS"/>
</dbReference>
<dbReference type="PANTHER" id="PTHR15215">
    <property type="entry name" value="CABIT DOMAIN-CONTAINING PROTEIN"/>
    <property type="match status" value="1"/>
</dbReference>
<dbReference type="AlphaFoldDB" id="A0A7K6BBB6"/>
<dbReference type="GO" id="GO:0050852">
    <property type="term" value="P:T cell receptor signaling pathway"/>
    <property type="evidence" value="ECO:0007669"/>
    <property type="project" value="TreeGrafter"/>
</dbReference>
<comment type="similarity">
    <text evidence="1">Belongs to the themis family.</text>
</comment>
<feature type="domain" description="CABIT" evidence="2">
    <location>
        <begin position="17"/>
        <end position="264"/>
    </location>
</feature>
<dbReference type="GO" id="GO:0005737">
    <property type="term" value="C:cytoplasm"/>
    <property type="evidence" value="ECO:0007669"/>
    <property type="project" value="TreeGrafter"/>
</dbReference>
<comment type="caution">
    <text evidence="3">The sequence shown here is derived from an EMBL/GenBank/DDBJ whole genome shotgun (WGS) entry which is preliminary data.</text>
</comment>
<sequence>MVSTLERFIHSLDPRSLPRVLQIQSGIYCQGSIYELFGNECCLATGEVIKVIGFKINKLIASICENNEVSRFSGKVELPVNFPGLYQVVADKTPYASIEEITRKVSIGPTRFGHPCFYSPEDIKLANLTIKQGEQITFNSMEEVNGTMIVKCGVVRNNQAHFFTLPLSQEGAFYECDDAQIYTLKEIAEWKIPKSRSRVVKLSKALQTWDFFNPLPEDFEGCLILTPVYEVQAVMKFRKDIVHILSDLDVEVKDITDCYDISSFLHPLSLEDVFERTNKEFPMVAEIMEGPLGSSKPFNQLYRGKEIIIYKKYQTTRILASEIRSDSPKRYFLIPMSYKGKFKRRPREFLTAYDLEIARTEKEQLHVVATKAFDSPHEELFSVAVGDQFLVHQCQTSEVLYEGRKKLIDVLACEQILSSAYKKVLLPMYMEGGFVEVIHDKKQYWLSEICKQFRLPFNVKVAVRDLSIEEDVLAAMPGLQFEEVLTDSYLLISSTSSPVESWEIPVYRLNMLVHLLNTDVQTVAPPVTKTMVEEISEEQYYMVRRYENQTLHPPPRPPKKPT</sequence>
<evidence type="ECO:0000256" key="1">
    <source>
        <dbReference type="ARBA" id="ARBA00006414"/>
    </source>
</evidence>
<gene>
    <name evidence="3" type="primary">Themis</name>
    <name evidence="3" type="ORF">UPUEPO_R04737</name>
</gene>
<organism evidence="3 4">
    <name type="scientific">Upupa epops</name>
    <name type="common">Eurasian hoopoe</name>
    <dbReference type="NCBI Taxonomy" id="57439"/>
    <lineage>
        <taxon>Eukaryota</taxon>
        <taxon>Metazoa</taxon>
        <taxon>Chordata</taxon>
        <taxon>Craniata</taxon>
        <taxon>Vertebrata</taxon>
        <taxon>Euteleostomi</taxon>
        <taxon>Archelosauria</taxon>
        <taxon>Archosauria</taxon>
        <taxon>Dinosauria</taxon>
        <taxon>Saurischia</taxon>
        <taxon>Theropoda</taxon>
        <taxon>Coelurosauria</taxon>
        <taxon>Aves</taxon>
        <taxon>Neognathae</taxon>
        <taxon>Neoaves</taxon>
        <taxon>Telluraves</taxon>
        <taxon>Coraciimorphae</taxon>
        <taxon>Bucerotiformes</taxon>
        <taxon>Upupidae</taxon>
        <taxon>Upupa</taxon>
    </lineage>
</organism>
<reference evidence="3 4" key="1">
    <citation type="submission" date="2019-09" db="EMBL/GenBank/DDBJ databases">
        <title>Bird 10,000 Genomes (B10K) Project - Family phase.</title>
        <authorList>
            <person name="Zhang G."/>
        </authorList>
    </citation>
    <scope>NUCLEOTIDE SEQUENCE [LARGE SCALE GENOMIC DNA]</scope>
    <source>
        <strain evidence="3">B10K-DU-012-37</strain>
    </source>
</reference>
<dbReference type="EMBL" id="VZRI01010730">
    <property type="protein sequence ID" value="NWU98666.1"/>
    <property type="molecule type" value="Genomic_DNA"/>
</dbReference>
<feature type="non-terminal residue" evidence="3">
    <location>
        <position position="1"/>
    </location>
</feature>
<protein>
    <submittedName>
        <fullName evidence="3">THMS1 protein</fullName>
    </submittedName>
</protein>
<evidence type="ECO:0000259" key="2">
    <source>
        <dbReference type="Pfam" id="PF12736"/>
    </source>
</evidence>
<evidence type="ECO:0000313" key="4">
    <source>
        <dbReference type="Proteomes" id="UP000544127"/>
    </source>
</evidence>
<dbReference type="Proteomes" id="UP000544127">
    <property type="component" value="Unassembled WGS sequence"/>
</dbReference>
<dbReference type="InterPro" id="IPR025946">
    <property type="entry name" value="CABIT_dom"/>
</dbReference>
<dbReference type="Pfam" id="PF12736">
    <property type="entry name" value="CABIT"/>
    <property type="match status" value="2"/>
</dbReference>